<dbReference type="AlphaFoldDB" id="A0A0B6ZF98"/>
<evidence type="ECO:0000313" key="4">
    <source>
        <dbReference type="EMBL" id="CEK67294.1"/>
    </source>
</evidence>
<comment type="subcellular location">
    <subcellularLocation>
        <location evidence="1">Cytoplasm</location>
    </subcellularLocation>
</comment>
<reference evidence="4" key="1">
    <citation type="submission" date="2014-12" db="EMBL/GenBank/DDBJ databases">
        <title>Insight into the proteome of Arion vulgaris.</title>
        <authorList>
            <person name="Aradska J."/>
            <person name="Bulat T."/>
            <person name="Smidak R."/>
            <person name="Sarate P."/>
            <person name="Gangsoo J."/>
            <person name="Sialana F."/>
            <person name="Bilban M."/>
            <person name="Lubec G."/>
        </authorList>
    </citation>
    <scope>NUCLEOTIDE SEQUENCE</scope>
    <source>
        <tissue evidence="4">Skin</tissue>
    </source>
</reference>
<evidence type="ECO:0000256" key="2">
    <source>
        <dbReference type="ARBA" id="ARBA00022490"/>
    </source>
</evidence>
<proteinExistence type="predicted"/>
<feature type="region of interest" description="Disordered" evidence="3">
    <location>
        <begin position="59"/>
        <end position="94"/>
    </location>
</feature>
<evidence type="ECO:0000256" key="3">
    <source>
        <dbReference type="SAM" id="MobiDB-lite"/>
    </source>
</evidence>
<organism evidence="4">
    <name type="scientific">Arion vulgaris</name>
    <dbReference type="NCBI Taxonomy" id="1028688"/>
    <lineage>
        <taxon>Eukaryota</taxon>
        <taxon>Metazoa</taxon>
        <taxon>Spiralia</taxon>
        <taxon>Lophotrochozoa</taxon>
        <taxon>Mollusca</taxon>
        <taxon>Gastropoda</taxon>
        <taxon>Heterobranchia</taxon>
        <taxon>Euthyneura</taxon>
        <taxon>Panpulmonata</taxon>
        <taxon>Eupulmonata</taxon>
        <taxon>Stylommatophora</taxon>
        <taxon>Helicina</taxon>
        <taxon>Arionoidea</taxon>
        <taxon>Arionidae</taxon>
        <taxon>Arion</taxon>
    </lineage>
</organism>
<keyword evidence="2" id="KW-0963">Cytoplasm</keyword>
<dbReference type="GO" id="GO:0005737">
    <property type="term" value="C:cytoplasm"/>
    <property type="evidence" value="ECO:0007669"/>
    <property type="project" value="UniProtKB-SubCell"/>
</dbReference>
<feature type="compositionally biased region" description="Gly residues" evidence="3">
    <location>
        <begin position="64"/>
        <end position="75"/>
    </location>
</feature>
<feature type="non-terminal residue" evidence="4">
    <location>
        <position position="1"/>
    </location>
</feature>
<dbReference type="InterPro" id="IPR036723">
    <property type="entry name" value="Alpha-catenin/vinculin-like_sf"/>
</dbReference>
<dbReference type="GO" id="GO:0007155">
    <property type="term" value="P:cell adhesion"/>
    <property type="evidence" value="ECO:0007669"/>
    <property type="project" value="InterPro"/>
</dbReference>
<accession>A0A0B6ZF98</accession>
<protein>
    <submittedName>
        <fullName evidence="4">Uncharacterized protein</fullName>
    </submittedName>
</protein>
<dbReference type="Gene3D" id="1.20.120.230">
    <property type="entry name" value="Alpha-catenin/vinculin-like"/>
    <property type="match status" value="1"/>
</dbReference>
<name>A0A0B6ZF98_9EUPU</name>
<evidence type="ECO:0000256" key="1">
    <source>
        <dbReference type="ARBA" id="ARBA00004496"/>
    </source>
</evidence>
<dbReference type="SUPFAM" id="SSF47220">
    <property type="entry name" value="alpha-catenin/vinculin-like"/>
    <property type="match status" value="1"/>
</dbReference>
<dbReference type="GO" id="GO:0051015">
    <property type="term" value="F:actin filament binding"/>
    <property type="evidence" value="ECO:0007669"/>
    <property type="project" value="InterPro"/>
</dbReference>
<gene>
    <name evidence="4" type="primary">ORF62100</name>
</gene>
<sequence length="94" mass="9990">SAIQETKNLMNVVAKVVTTCFVCATKFSIDYRSSPTPSTSAGNGQMCRWTSCPRYEFRTSGSDGDSGLGLSGQGDGLYRSSSLSKPLSHLDKTG</sequence>
<dbReference type="EMBL" id="HACG01020429">
    <property type="protein sequence ID" value="CEK67294.1"/>
    <property type="molecule type" value="Transcribed_RNA"/>
</dbReference>